<reference evidence="9 10" key="2">
    <citation type="journal article" date="2019" name="G3 (Bethesda)">
        <title>Hybrid Assembly of the Genome of the Entomopathogenic Nematode Steinernema carpocapsae Identifies the X-Chromosome.</title>
        <authorList>
            <person name="Serra L."/>
            <person name="Macchietto M."/>
            <person name="Macias-Munoz A."/>
            <person name="McGill C.J."/>
            <person name="Rodriguez I.M."/>
            <person name="Rodriguez B."/>
            <person name="Murad R."/>
            <person name="Mortazavi A."/>
        </authorList>
    </citation>
    <scope>NUCLEOTIDE SEQUENCE [LARGE SCALE GENOMIC DNA]</scope>
    <source>
        <strain evidence="9 10">ALL</strain>
    </source>
</reference>
<keyword evidence="6" id="KW-0539">Nucleus</keyword>
<evidence type="ECO:0000256" key="3">
    <source>
        <dbReference type="ARBA" id="ARBA00023015"/>
    </source>
</evidence>
<dbReference type="SMART" id="SM01267">
    <property type="entry name" value="LAG1_DNAbind"/>
    <property type="match status" value="1"/>
</dbReference>
<comment type="subcellular location">
    <subcellularLocation>
        <location evidence="1">Nucleus</location>
    </subcellularLocation>
</comment>
<dbReference type="OrthoDB" id="10452656at2759"/>
<evidence type="ECO:0000256" key="2">
    <source>
        <dbReference type="ARBA" id="ARBA00009704"/>
    </source>
</evidence>
<proteinExistence type="inferred from homology"/>
<dbReference type="SUPFAM" id="SSF110217">
    <property type="entry name" value="DNA-binding protein LAG-1 (CSL)"/>
    <property type="match status" value="1"/>
</dbReference>
<evidence type="ECO:0000256" key="5">
    <source>
        <dbReference type="ARBA" id="ARBA00023163"/>
    </source>
</evidence>
<dbReference type="Pfam" id="PF20144">
    <property type="entry name" value="TIG_SUH"/>
    <property type="match status" value="1"/>
</dbReference>
<dbReference type="Gene3D" id="2.80.10.50">
    <property type="match status" value="1"/>
</dbReference>
<evidence type="ECO:0000259" key="8">
    <source>
        <dbReference type="SMART" id="SM01268"/>
    </source>
</evidence>
<dbReference type="Proteomes" id="UP000298663">
    <property type="component" value="Unassembled WGS sequence"/>
</dbReference>
<evidence type="ECO:0000259" key="7">
    <source>
        <dbReference type="SMART" id="SM01267"/>
    </source>
</evidence>
<keyword evidence="10" id="KW-1185">Reference proteome</keyword>
<dbReference type="InterPro" id="IPR037095">
    <property type="entry name" value="RBP-J/Cbf11_DNA-bd_sf"/>
</dbReference>
<dbReference type="GO" id="GO:0000978">
    <property type="term" value="F:RNA polymerase II cis-regulatory region sequence-specific DNA binding"/>
    <property type="evidence" value="ECO:0007669"/>
    <property type="project" value="InterPro"/>
</dbReference>
<organism evidence="9 10">
    <name type="scientific">Steinernema carpocapsae</name>
    <name type="common">Entomopathogenic nematode</name>
    <dbReference type="NCBI Taxonomy" id="34508"/>
    <lineage>
        <taxon>Eukaryota</taxon>
        <taxon>Metazoa</taxon>
        <taxon>Ecdysozoa</taxon>
        <taxon>Nematoda</taxon>
        <taxon>Chromadorea</taxon>
        <taxon>Rhabditida</taxon>
        <taxon>Tylenchina</taxon>
        <taxon>Panagrolaimomorpha</taxon>
        <taxon>Strongyloidoidea</taxon>
        <taxon>Steinernematidae</taxon>
        <taxon>Steinernema</taxon>
    </lineage>
</organism>
<dbReference type="InterPro" id="IPR013783">
    <property type="entry name" value="Ig-like_fold"/>
</dbReference>
<evidence type="ECO:0000313" key="10">
    <source>
        <dbReference type="Proteomes" id="UP000298663"/>
    </source>
</evidence>
<dbReference type="InterPro" id="IPR008967">
    <property type="entry name" value="p53-like_TF_DNA-bd_sf"/>
</dbReference>
<dbReference type="Pfam" id="PF09271">
    <property type="entry name" value="LAG1-DNAbind"/>
    <property type="match status" value="1"/>
</dbReference>
<protein>
    <submittedName>
        <fullName evidence="9">Uncharacterized protein</fullName>
    </submittedName>
</protein>
<sequence>MAFQNTQNFQNPQLSRVEMKNYLMDPLRHECRVTISHSNVVQKSYDRERRFFALPPTVTLQGDGWQNLRQWKADLYLLTKPVVSNGIQWYQTTAGIRGVLRNGHQPGDKELEFKEQNFAQAKDMSITVEDPRFGKSSKTNFFELTLDLYLTNDCHIGRFKSAPIKVISKKPKQKQSHKNDCRSGILSGSTVSLFCKTKALPARYMFADASGFVGSTEKWTSIEIQAIDEVSGEEVGGYISFGQVVKLIDRKSGICHPLVRIQKVEGKDKMKIDHSGDGKPVDQLFKCAFQLMEQGDKYLVALSDNKIEHYDAYKDNQLSDAAIWTIASCEDTEYRFYLTPQAIQSLTFPLPIAPTVSDLMIQNGKIYLEGKHFREGMEIWLGDMPMMTEIENNWRLFCAFPDCRYLSQMFMSIHPKSVEIQVSVVFGGIVYATGQVLQLDLDTYRKLKPEN</sequence>
<evidence type="ECO:0000256" key="6">
    <source>
        <dbReference type="ARBA" id="ARBA00023242"/>
    </source>
</evidence>
<dbReference type="InterPro" id="IPR040159">
    <property type="entry name" value="CLS_fam"/>
</dbReference>
<dbReference type="Gene3D" id="2.60.40.1450">
    <property type="entry name" value="LAG1, DNA binding domain"/>
    <property type="match status" value="1"/>
</dbReference>
<comment type="caution">
    <text evidence="9">The sequence shown here is derived from an EMBL/GenBank/DDBJ whole genome shotgun (WGS) entry which is preliminary data.</text>
</comment>
<evidence type="ECO:0000256" key="4">
    <source>
        <dbReference type="ARBA" id="ARBA00023125"/>
    </source>
</evidence>
<gene>
    <name evidence="9" type="ORF">L596_016712</name>
</gene>
<dbReference type="AlphaFoldDB" id="A0A4U5NIS6"/>
<dbReference type="EMBL" id="AZBU02000004">
    <property type="protein sequence ID" value="TKR83059.1"/>
    <property type="molecule type" value="Genomic_DNA"/>
</dbReference>
<dbReference type="InterPro" id="IPR015351">
    <property type="entry name" value="RBP-J/Cbf11/Cbf12_DNA-bd"/>
</dbReference>
<name>A0A4U5NIS6_STECR</name>
<dbReference type="Gene3D" id="2.60.40.10">
    <property type="entry name" value="Immunoglobulins"/>
    <property type="match status" value="1"/>
</dbReference>
<dbReference type="SUPFAM" id="SSF49417">
    <property type="entry name" value="p53-like transcription factors"/>
    <property type="match status" value="1"/>
</dbReference>
<dbReference type="GO" id="GO:0005634">
    <property type="term" value="C:nucleus"/>
    <property type="evidence" value="ECO:0007669"/>
    <property type="project" value="UniProtKB-SubCell"/>
</dbReference>
<evidence type="ECO:0000313" key="9">
    <source>
        <dbReference type="EMBL" id="TKR83059.1"/>
    </source>
</evidence>
<keyword evidence="3" id="KW-0805">Transcription regulation</keyword>
<reference evidence="9 10" key="1">
    <citation type="journal article" date="2015" name="Genome Biol.">
        <title>Comparative genomics of Steinernema reveals deeply conserved gene regulatory networks.</title>
        <authorList>
            <person name="Dillman A.R."/>
            <person name="Macchietto M."/>
            <person name="Porter C.F."/>
            <person name="Rogers A."/>
            <person name="Williams B."/>
            <person name="Antoshechkin I."/>
            <person name="Lee M.M."/>
            <person name="Goodwin Z."/>
            <person name="Lu X."/>
            <person name="Lewis E.E."/>
            <person name="Goodrich-Blair H."/>
            <person name="Stock S.P."/>
            <person name="Adams B.J."/>
            <person name="Sternberg P.W."/>
            <person name="Mortazavi A."/>
        </authorList>
    </citation>
    <scope>NUCLEOTIDE SEQUENCE [LARGE SCALE GENOMIC DNA]</scope>
    <source>
        <strain evidence="9 10">ALL</strain>
    </source>
</reference>
<dbReference type="STRING" id="34508.A0A4U5NIS6"/>
<comment type="similarity">
    <text evidence="2">Belongs to the Su(H) family.</text>
</comment>
<dbReference type="InterPro" id="IPR038007">
    <property type="entry name" value="RBP-Jkappa_IPT"/>
</dbReference>
<feature type="domain" description="Beta-trefoil DNA-binding" evidence="8">
    <location>
        <begin position="183"/>
        <end position="324"/>
    </location>
</feature>
<accession>A0A4U5NIS6</accession>
<dbReference type="InterPro" id="IPR036358">
    <property type="entry name" value="BTD_sf"/>
</dbReference>
<keyword evidence="4" id="KW-0238">DNA-binding</keyword>
<dbReference type="SMART" id="SM01268">
    <property type="entry name" value="BTD"/>
    <property type="match status" value="1"/>
</dbReference>
<dbReference type="InterPro" id="IPR015350">
    <property type="entry name" value="Beta-trefoil_DNA-bd_dom"/>
</dbReference>
<feature type="domain" description="RBP-J/Cbf11/Cbf12 DNA binding" evidence="7">
    <location>
        <begin position="32"/>
        <end position="181"/>
    </location>
</feature>
<dbReference type="Pfam" id="PF09270">
    <property type="entry name" value="BTD"/>
    <property type="match status" value="1"/>
</dbReference>
<dbReference type="GO" id="GO:0001228">
    <property type="term" value="F:DNA-binding transcription activator activity, RNA polymerase II-specific"/>
    <property type="evidence" value="ECO:0007669"/>
    <property type="project" value="InterPro"/>
</dbReference>
<keyword evidence="5" id="KW-0804">Transcription</keyword>
<evidence type="ECO:0000256" key="1">
    <source>
        <dbReference type="ARBA" id="ARBA00004123"/>
    </source>
</evidence>
<dbReference type="PANTHER" id="PTHR10665">
    <property type="entry name" value="RECOMBINING BINDING PROTEIN SUPPRESSOR OF HAIRLESS"/>
    <property type="match status" value="1"/>
</dbReference>